<dbReference type="Proteomes" id="UP000701801">
    <property type="component" value="Unassembled WGS sequence"/>
</dbReference>
<evidence type="ECO:0000313" key="1">
    <source>
        <dbReference type="EMBL" id="CAG8983288.1"/>
    </source>
</evidence>
<proteinExistence type="predicted"/>
<organism evidence="1 2">
    <name type="scientific">Hymenoscyphus albidus</name>
    <dbReference type="NCBI Taxonomy" id="595503"/>
    <lineage>
        <taxon>Eukaryota</taxon>
        <taxon>Fungi</taxon>
        <taxon>Dikarya</taxon>
        <taxon>Ascomycota</taxon>
        <taxon>Pezizomycotina</taxon>
        <taxon>Leotiomycetes</taxon>
        <taxon>Helotiales</taxon>
        <taxon>Helotiaceae</taxon>
        <taxon>Hymenoscyphus</taxon>
    </lineage>
</organism>
<sequence>MGRPLQLAELLLGELGLTEFKVSATWIGQDNDAKMRSRVQGSGLVEHRFNEGRLAQAFIEPQVAPACDSVREPGSWRLEPNYGCLFSHGWTGVFEDLDVAFALKV</sequence>
<keyword evidence="2" id="KW-1185">Reference proteome</keyword>
<dbReference type="AlphaFoldDB" id="A0A9N9LYC9"/>
<dbReference type="EMBL" id="CAJVRM010000720">
    <property type="protein sequence ID" value="CAG8983288.1"/>
    <property type="molecule type" value="Genomic_DNA"/>
</dbReference>
<accession>A0A9N9LYC9</accession>
<gene>
    <name evidence="1" type="ORF">HYALB_00002725</name>
</gene>
<name>A0A9N9LYC9_9HELO</name>
<evidence type="ECO:0000313" key="2">
    <source>
        <dbReference type="Proteomes" id="UP000701801"/>
    </source>
</evidence>
<reference evidence="1" key="1">
    <citation type="submission" date="2021-07" db="EMBL/GenBank/DDBJ databases">
        <authorList>
            <person name="Durling M."/>
        </authorList>
    </citation>
    <scope>NUCLEOTIDE SEQUENCE</scope>
</reference>
<protein>
    <submittedName>
        <fullName evidence="1">Uncharacterized protein</fullName>
    </submittedName>
</protein>
<comment type="caution">
    <text evidence="1">The sequence shown here is derived from an EMBL/GenBank/DDBJ whole genome shotgun (WGS) entry which is preliminary data.</text>
</comment>